<keyword evidence="7" id="KW-1185">Reference proteome</keyword>
<dbReference type="STRING" id="29655.A0A0K9NJG6"/>
<keyword evidence="5" id="KW-0560">Oxidoreductase</keyword>
<keyword evidence="4" id="KW-0521">NADP</keyword>
<sequence length="218" mass="24260">MSNHSHSIFGERELHFVFFRRPVEFLPSDDSSGHVSGIRFEKTHLKGNGDSGKQLAVGTGQYEDINCGVVLKSIGYKSVPVEELPFDDRRGIVPNKEGRVFSDNSEDSIPENGLYVVGWLKRGPTGIVATNLYCAEETVRSISSDITKGKIVEPSSKKSGRKGLIEILDKKKVESVSFEGWEKIDSKEKMLGCLKNKPRAKITTWDELLKTSKLEVSN</sequence>
<dbReference type="SUPFAM" id="SSF51971">
    <property type="entry name" value="Nucleotide-binding domain"/>
    <property type="match status" value="1"/>
</dbReference>
<organism evidence="6 7">
    <name type="scientific">Zostera marina</name>
    <name type="common">Eelgrass</name>
    <dbReference type="NCBI Taxonomy" id="29655"/>
    <lineage>
        <taxon>Eukaryota</taxon>
        <taxon>Viridiplantae</taxon>
        <taxon>Streptophyta</taxon>
        <taxon>Embryophyta</taxon>
        <taxon>Tracheophyta</taxon>
        <taxon>Spermatophyta</taxon>
        <taxon>Magnoliopsida</taxon>
        <taxon>Liliopsida</taxon>
        <taxon>Zosteraceae</taxon>
        <taxon>Zostera</taxon>
    </lineage>
</organism>
<dbReference type="OrthoDB" id="333024at2759"/>
<comment type="caution">
    <text evidence="6">The sequence shown here is derived from an EMBL/GenBank/DDBJ whole genome shotgun (WGS) entry which is preliminary data.</text>
</comment>
<evidence type="ECO:0000256" key="1">
    <source>
        <dbReference type="ARBA" id="ARBA00001974"/>
    </source>
</evidence>
<name>A0A0K9NJG6_ZOSMR</name>
<dbReference type="InterPro" id="IPR055275">
    <property type="entry name" value="Ferredox_Rdtase"/>
</dbReference>
<dbReference type="PANTHER" id="PTHR48467">
    <property type="entry name" value="GLUTAMATE SYNTHASE 1 [NADH], CHLOROPLASTIC-LIKE"/>
    <property type="match status" value="1"/>
</dbReference>
<keyword evidence="2" id="KW-0285">Flavoprotein</keyword>
<evidence type="ECO:0000256" key="2">
    <source>
        <dbReference type="ARBA" id="ARBA00022630"/>
    </source>
</evidence>
<dbReference type="Gene3D" id="3.40.50.720">
    <property type="entry name" value="NAD(P)-binding Rossmann-like Domain"/>
    <property type="match status" value="1"/>
</dbReference>
<evidence type="ECO:0000256" key="4">
    <source>
        <dbReference type="ARBA" id="ARBA00022857"/>
    </source>
</evidence>
<dbReference type="Proteomes" id="UP000036987">
    <property type="component" value="Unassembled WGS sequence"/>
</dbReference>
<evidence type="ECO:0000256" key="5">
    <source>
        <dbReference type="ARBA" id="ARBA00023002"/>
    </source>
</evidence>
<dbReference type="EMBL" id="LFYR01002110">
    <property type="protein sequence ID" value="KMZ56914.1"/>
    <property type="molecule type" value="Genomic_DNA"/>
</dbReference>
<evidence type="ECO:0000313" key="6">
    <source>
        <dbReference type="EMBL" id="KMZ56914.1"/>
    </source>
</evidence>
<gene>
    <name evidence="6" type="ORF">ZOSMA_8G00580</name>
</gene>
<dbReference type="PANTHER" id="PTHR48467:SF1">
    <property type="entry name" value="GLUTAMATE SYNTHASE 1 [NADH], CHLOROPLASTIC-LIKE"/>
    <property type="match status" value="1"/>
</dbReference>
<comment type="cofactor">
    <cofactor evidence="1">
        <name>FAD</name>
        <dbReference type="ChEBI" id="CHEBI:57692"/>
    </cofactor>
</comment>
<dbReference type="InterPro" id="IPR036188">
    <property type="entry name" value="FAD/NAD-bd_sf"/>
</dbReference>
<reference evidence="7" key="1">
    <citation type="journal article" date="2016" name="Nature">
        <title>The genome of the seagrass Zostera marina reveals angiosperm adaptation to the sea.</title>
        <authorList>
            <person name="Olsen J.L."/>
            <person name="Rouze P."/>
            <person name="Verhelst B."/>
            <person name="Lin Y.-C."/>
            <person name="Bayer T."/>
            <person name="Collen J."/>
            <person name="Dattolo E."/>
            <person name="De Paoli E."/>
            <person name="Dittami S."/>
            <person name="Maumus F."/>
            <person name="Michel G."/>
            <person name="Kersting A."/>
            <person name="Lauritano C."/>
            <person name="Lohaus R."/>
            <person name="Toepel M."/>
            <person name="Tonon T."/>
            <person name="Vanneste K."/>
            <person name="Amirebrahimi M."/>
            <person name="Brakel J."/>
            <person name="Bostroem C."/>
            <person name="Chovatia M."/>
            <person name="Grimwood J."/>
            <person name="Jenkins J.W."/>
            <person name="Jueterbock A."/>
            <person name="Mraz A."/>
            <person name="Stam W.T."/>
            <person name="Tice H."/>
            <person name="Bornberg-Bauer E."/>
            <person name="Green P.J."/>
            <person name="Pearson G.A."/>
            <person name="Procaccini G."/>
            <person name="Duarte C.M."/>
            <person name="Schmutz J."/>
            <person name="Reusch T.B.H."/>
            <person name="Van de Peer Y."/>
        </authorList>
    </citation>
    <scope>NUCLEOTIDE SEQUENCE [LARGE SCALE GENOMIC DNA]</scope>
    <source>
        <strain evidence="7">cv. Finnish</strain>
    </source>
</reference>
<protein>
    <recommendedName>
        <fullName evidence="8">NADPH:adrenodoxin oxidoreductase, mitochondrial</fullName>
    </recommendedName>
</protein>
<dbReference type="SUPFAM" id="SSF51905">
    <property type="entry name" value="FAD/NAD(P)-binding domain"/>
    <property type="match status" value="1"/>
</dbReference>
<evidence type="ECO:0008006" key="8">
    <source>
        <dbReference type="Google" id="ProtNLM"/>
    </source>
</evidence>
<dbReference type="OMA" id="DMEEMEC"/>
<proteinExistence type="predicted"/>
<accession>A0A0K9NJG6</accession>
<dbReference type="GO" id="GO:0016491">
    <property type="term" value="F:oxidoreductase activity"/>
    <property type="evidence" value="ECO:0007669"/>
    <property type="project" value="UniProtKB-KW"/>
</dbReference>
<keyword evidence="3" id="KW-0274">FAD</keyword>
<evidence type="ECO:0000256" key="3">
    <source>
        <dbReference type="ARBA" id="ARBA00022827"/>
    </source>
</evidence>
<dbReference type="AlphaFoldDB" id="A0A0K9NJG6"/>
<evidence type="ECO:0000313" key="7">
    <source>
        <dbReference type="Proteomes" id="UP000036987"/>
    </source>
</evidence>